<sequence length="113" mass="12409">MGRAARRRAPAGKEVAPAELPEDGWRGRHMILQSNLSQPSSAVCSCPICVRGGQVHAFLAGAKQQRDDAGARRSWLSFKILFAVVGSWHPPVVYPMKTRTATFHTTPTAKEER</sequence>
<name>A0A8J3ZKJ7_9ACTN</name>
<dbReference type="AlphaFoldDB" id="A0A8J3ZKJ7"/>
<evidence type="ECO:0000313" key="3">
    <source>
        <dbReference type="Proteomes" id="UP000612585"/>
    </source>
</evidence>
<feature type="region of interest" description="Disordered" evidence="1">
    <location>
        <begin position="1"/>
        <end position="22"/>
    </location>
</feature>
<feature type="compositionally biased region" description="Basic residues" evidence="1">
    <location>
        <begin position="1"/>
        <end position="10"/>
    </location>
</feature>
<reference evidence="2" key="1">
    <citation type="submission" date="2021-01" db="EMBL/GenBank/DDBJ databases">
        <title>Whole genome shotgun sequence of Virgisporangium aurantiacum NBRC 16421.</title>
        <authorList>
            <person name="Komaki H."/>
            <person name="Tamura T."/>
        </authorList>
    </citation>
    <scope>NUCLEOTIDE SEQUENCE</scope>
    <source>
        <strain evidence="2">NBRC 16421</strain>
    </source>
</reference>
<dbReference type="EMBL" id="BOPG01000089">
    <property type="protein sequence ID" value="GIJ63155.1"/>
    <property type="molecule type" value="Genomic_DNA"/>
</dbReference>
<comment type="caution">
    <text evidence="2">The sequence shown here is derived from an EMBL/GenBank/DDBJ whole genome shotgun (WGS) entry which is preliminary data.</text>
</comment>
<proteinExistence type="predicted"/>
<evidence type="ECO:0000313" key="2">
    <source>
        <dbReference type="EMBL" id="GIJ63155.1"/>
    </source>
</evidence>
<keyword evidence="3" id="KW-1185">Reference proteome</keyword>
<evidence type="ECO:0000256" key="1">
    <source>
        <dbReference type="SAM" id="MobiDB-lite"/>
    </source>
</evidence>
<gene>
    <name evidence="2" type="ORF">Vau01_106710</name>
</gene>
<dbReference type="Proteomes" id="UP000612585">
    <property type="component" value="Unassembled WGS sequence"/>
</dbReference>
<accession>A0A8J3ZKJ7</accession>
<protein>
    <submittedName>
        <fullName evidence="2">Uncharacterized protein</fullName>
    </submittedName>
</protein>
<organism evidence="2 3">
    <name type="scientific">Virgisporangium aurantiacum</name>
    <dbReference type="NCBI Taxonomy" id="175570"/>
    <lineage>
        <taxon>Bacteria</taxon>
        <taxon>Bacillati</taxon>
        <taxon>Actinomycetota</taxon>
        <taxon>Actinomycetes</taxon>
        <taxon>Micromonosporales</taxon>
        <taxon>Micromonosporaceae</taxon>
        <taxon>Virgisporangium</taxon>
    </lineage>
</organism>